<accession>A0ACC1D431</accession>
<evidence type="ECO:0000313" key="2">
    <source>
        <dbReference type="Proteomes" id="UP000824533"/>
    </source>
</evidence>
<dbReference type="Proteomes" id="UP000824533">
    <property type="component" value="Linkage Group LG09"/>
</dbReference>
<proteinExistence type="predicted"/>
<organism evidence="1 2">
    <name type="scientific">Dendrolimus kikuchii</name>
    <dbReference type="NCBI Taxonomy" id="765133"/>
    <lineage>
        <taxon>Eukaryota</taxon>
        <taxon>Metazoa</taxon>
        <taxon>Ecdysozoa</taxon>
        <taxon>Arthropoda</taxon>
        <taxon>Hexapoda</taxon>
        <taxon>Insecta</taxon>
        <taxon>Pterygota</taxon>
        <taxon>Neoptera</taxon>
        <taxon>Endopterygota</taxon>
        <taxon>Lepidoptera</taxon>
        <taxon>Glossata</taxon>
        <taxon>Ditrysia</taxon>
        <taxon>Bombycoidea</taxon>
        <taxon>Lasiocampidae</taxon>
        <taxon>Dendrolimus</taxon>
    </lineage>
</organism>
<reference evidence="1 2" key="1">
    <citation type="journal article" date="2021" name="Front. Genet.">
        <title>Chromosome-Level Genome Assembly Reveals Significant Gene Expansion in the Toll and IMD Signaling Pathways of Dendrolimus kikuchii.</title>
        <authorList>
            <person name="Zhou J."/>
            <person name="Wu P."/>
            <person name="Xiong Z."/>
            <person name="Liu N."/>
            <person name="Zhao N."/>
            <person name="Ji M."/>
            <person name="Qiu Y."/>
            <person name="Yang B."/>
        </authorList>
    </citation>
    <scope>NUCLEOTIDE SEQUENCE [LARGE SCALE GENOMIC DNA]</scope>
    <source>
        <strain evidence="1">Ann1</strain>
    </source>
</reference>
<gene>
    <name evidence="1" type="ORF">K1T71_005448</name>
</gene>
<keyword evidence="2" id="KW-1185">Reference proteome</keyword>
<dbReference type="EMBL" id="CM034395">
    <property type="protein sequence ID" value="KAJ0178673.1"/>
    <property type="molecule type" value="Genomic_DNA"/>
</dbReference>
<protein>
    <submittedName>
        <fullName evidence="1">Uncharacterized protein</fullName>
    </submittedName>
</protein>
<comment type="caution">
    <text evidence="1">The sequence shown here is derived from an EMBL/GenBank/DDBJ whole genome shotgun (WGS) entry which is preliminary data.</text>
</comment>
<name>A0ACC1D431_9NEOP</name>
<sequence length="186" mass="20318">MAESSSTIITFIADSSCNVVPITEWAGTPTLRQDVLPNPVDLVVIIHTVTHECSTDEECENVARSIRKFLMQQGQTDVGYSFLVGGNGKVYEGAGWGLVGAHTMTYNARSIGIAFIGDFREVLPTPAAMKAAQDLLICGVQNKHLSEEYHLVGHMQLRKTLSPGPALQNVIQTWPHWLADTSVLQK</sequence>
<evidence type="ECO:0000313" key="1">
    <source>
        <dbReference type="EMBL" id="KAJ0178673.1"/>
    </source>
</evidence>